<evidence type="ECO:0000313" key="1">
    <source>
        <dbReference type="EMBL" id="KAF4946200.1"/>
    </source>
</evidence>
<name>A0A8H4SV22_9HYPO</name>
<gene>
    <name evidence="1" type="ORF">FSARC_14251</name>
</gene>
<dbReference type="EMBL" id="JABEXW010001186">
    <property type="protein sequence ID" value="KAF4946200.1"/>
    <property type="molecule type" value="Genomic_DNA"/>
</dbReference>
<reference evidence="1" key="1">
    <citation type="journal article" date="2020" name="BMC Genomics">
        <title>Correction to: Identification and distribution of gene clusters required for synthesis of sphingolipid metabolism inhibitors in diverse species of the filamentous fungus Fusarium.</title>
        <authorList>
            <person name="Kim H.S."/>
            <person name="Lohmar J.M."/>
            <person name="Busman M."/>
            <person name="Brown D.W."/>
            <person name="Naumann T.A."/>
            <person name="Divon H.H."/>
            <person name="Lysoe E."/>
            <person name="Uhlig S."/>
            <person name="Proctor R.H."/>
        </authorList>
    </citation>
    <scope>NUCLEOTIDE SEQUENCE</scope>
    <source>
        <strain evidence="1">NRRL 20472</strain>
    </source>
</reference>
<organism evidence="1 2">
    <name type="scientific">Fusarium sarcochroum</name>
    <dbReference type="NCBI Taxonomy" id="1208366"/>
    <lineage>
        <taxon>Eukaryota</taxon>
        <taxon>Fungi</taxon>
        <taxon>Dikarya</taxon>
        <taxon>Ascomycota</taxon>
        <taxon>Pezizomycotina</taxon>
        <taxon>Sordariomycetes</taxon>
        <taxon>Hypocreomycetidae</taxon>
        <taxon>Hypocreales</taxon>
        <taxon>Nectriaceae</taxon>
        <taxon>Fusarium</taxon>
        <taxon>Fusarium lateritium species complex</taxon>
    </lineage>
</organism>
<dbReference type="Proteomes" id="UP000622797">
    <property type="component" value="Unassembled WGS sequence"/>
</dbReference>
<reference evidence="1" key="2">
    <citation type="submission" date="2020-05" db="EMBL/GenBank/DDBJ databases">
        <authorList>
            <person name="Kim H.-S."/>
            <person name="Proctor R.H."/>
            <person name="Brown D.W."/>
        </authorList>
    </citation>
    <scope>NUCLEOTIDE SEQUENCE</scope>
    <source>
        <strain evidence="1">NRRL 20472</strain>
    </source>
</reference>
<comment type="caution">
    <text evidence="1">The sequence shown here is derived from an EMBL/GenBank/DDBJ whole genome shotgun (WGS) entry which is preliminary data.</text>
</comment>
<keyword evidence="2" id="KW-1185">Reference proteome</keyword>
<proteinExistence type="predicted"/>
<evidence type="ECO:0000313" key="2">
    <source>
        <dbReference type="Proteomes" id="UP000622797"/>
    </source>
</evidence>
<accession>A0A8H4SV22</accession>
<protein>
    <submittedName>
        <fullName evidence="1">Uncharacterized protein</fullName>
    </submittedName>
</protein>
<dbReference type="AlphaFoldDB" id="A0A8H4SV22"/>
<sequence>MDPESSDVGEILGIDNQPVSVPEAEEEWRRARVTCGLNTPPSIIGKVFSLESWEQIIGLQRWQRTVVIAANIVDISVGQVEEDDVTELGKIYSRPPGYDTRRRDRATILSLINLFDRLYAGLEHRASELLVIWNTPLSNLRLWTSKKYQDLYSHFSHIILGRREEIQTAIPLYMPFLVHLVRLQYILKQIGRALNTTLSQFDFETFQRTIVSQELNACPLHTLGSFRTPHHELTTIVSPLPPPCQTHSSRVEVRPM</sequence>
<dbReference type="OrthoDB" id="5088056at2759"/>